<keyword evidence="2" id="KW-0812">Transmembrane</keyword>
<evidence type="ECO:0000256" key="3">
    <source>
        <dbReference type="ARBA" id="ARBA00022989"/>
    </source>
</evidence>
<organism evidence="5 6">
    <name type="scientific">Streptococcus pneumoniae</name>
    <dbReference type="NCBI Taxonomy" id="1313"/>
    <lineage>
        <taxon>Bacteria</taxon>
        <taxon>Bacillati</taxon>
        <taxon>Bacillota</taxon>
        <taxon>Bacilli</taxon>
        <taxon>Lactobacillales</taxon>
        <taxon>Streptococcaceae</taxon>
        <taxon>Streptococcus</taxon>
    </lineage>
</organism>
<evidence type="ECO:0000313" key="6">
    <source>
        <dbReference type="Proteomes" id="UP000214939"/>
    </source>
</evidence>
<comment type="caution">
    <text evidence="5">The sequence shown here is derived from an EMBL/GenBank/DDBJ whole genome shotgun (WGS) entry which is preliminary data.</text>
</comment>
<dbReference type="AlphaFoldDB" id="A0AA44S571"/>
<dbReference type="EMBL" id="NNBW01000670">
    <property type="protein sequence ID" value="OYL16694.1"/>
    <property type="molecule type" value="Genomic_DNA"/>
</dbReference>
<protein>
    <recommendedName>
        <fullName evidence="7">ATP-binding cassette domain-containing protein</fullName>
    </recommendedName>
</protein>
<dbReference type="PANTHER" id="PTHR11384:SF59">
    <property type="entry name" value="LYSOSOMAL COBALAMIN TRANSPORTER ABCD4"/>
    <property type="match status" value="1"/>
</dbReference>
<dbReference type="Proteomes" id="UP000214939">
    <property type="component" value="Unassembled WGS sequence"/>
</dbReference>
<reference evidence="5 6" key="1">
    <citation type="submission" date="2017-07" db="EMBL/GenBank/DDBJ databases">
        <title>Invasive disease caused simultaneously by more than one serotype of Streptococcus pneumoniae, South Africa.</title>
        <authorList>
            <person name="Ndlangisa K."/>
            <person name="Du Plessis M."/>
            <person name="Von Gottberg A."/>
        </authorList>
    </citation>
    <scope>NUCLEOTIDE SEQUENCE [LARGE SCALE GENOMIC DNA]</scope>
    <source>
        <strain evidence="5 6">8227-15B</strain>
    </source>
</reference>
<evidence type="ECO:0000256" key="2">
    <source>
        <dbReference type="ARBA" id="ARBA00022692"/>
    </source>
</evidence>
<proteinExistence type="predicted"/>
<keyword evidence="4" id="KW-0472">Membrane</keyword>
<keyword evidence="3" id="KW-1133">Transmembrane helix</keyword>
<name>A0AA44S571_STREE</name>
<gene>
    <name evidence="5" type="ORF">A5N45_13795</name>
</gene>
<feature type="non-terminal residue" evidence="5">
    <location>
        <position position="1"/>
    </location>
</feature>
<accession>A0AA44S571</accession>
<evidence type="ECO:0000256" key="4">
    <source>
        <dbReference type="ARBA" id="ARBA00023136"/>
    </source>
</evidence>
<keyword evidence="1" id="KW-0813">Transport</keyword>
<feature type="non-terminal residue" evidence="5">
    <location>
        <position position="84"/>
    </location>
</feature>
<evidence type="ECO:0008006" key="7">
    <source>
        <dbReference type="Google" id="ProtNLM"/>
    </source>
</evidence>
<dbReference type="InterPro" id="IPR050835">
    <property type="entry name" value="ABC_transporter_sub-D"/>
</dbReference>
<dbReference type="GO" id="GO:0005886">
    <property type="term" value="C:plasma membrane"/>
    <property type="evidence" value="ECO:0007669"/>
    <property type="project" value="TreeGrafter"/>
</dbReference>
<dbReference type="PANTHER" id="PTHR11384">
    <property type="entry name" value="ATP-BINDING CASSETTE, SUB-FAMILY D MEMBER"/>
    <property type="match status" value="1"/>
</dbReference>
<evidence type="ECO:0000313" key="5">
    <source>
        <dbReference type="EMBL" id="OYL16694.1"/>
    </source>
</evidence>
<evidence type="ECO:0000256" key="1">
    <source>
        <dbReference type="ARBA" id="ARBA00022448"/>
    </source>
</evidence>
<sequence>WPYASGTLHRPGGENETMFLSQLPYVPLGTLRDVVCYPNSAAAIPDATLRDTLTKVALAPLCDRLDEERDCAKVLSPGEQQRVA</sequence>